<evidence type="ECO:0000259" key="4">
    <source>
        <dbReference type="Pfam" id="PF00703"/>
    </source>
</evidence>
<dbReference type="InterPro" id="IPR006103">
    <property type="entry name" value="Glyco_hydro_2_cat"/>
</dbReference>
<accession>A0ABQ3XS14</accession>
<dbReference type="InterPro" id="IPR032311">
    <property type="entry name" value="DUF4982"/>
</dbReference>
<comment type="similarity">
    <text evidence="1">Belongs to the glycosyl hydrolase 2 family.</text>
</comment>
<dbReference type="Pfam" id="PF16355">
    <property type="entry name" value="DUF4982"/>
    <property type="match status" value="1"/>
</dbReference>
<sequence length="800" mass="87381">MIRTSFNAGWTAGPKLPLFAAIGGSRDSKPVTLPHDIVRDLPRSAGSSQGNHTGYFPGGLFEYAKTFDVPEEYRGKTVIVEFEGTYRDAMVSLNGDFLAQRPNGYTGFAVRLDPYLVYGEPNTLTVEVRAHQDSRWYSGAGLYRNTHLIVTDPVRLALDGVRITTPDVDTERAAVVVSATVENDTTRVRTARVATYILDADGTEVATGTAPVTVVPGEPATVPIRVYVPEPSLWNVDTPTLYTAVTTIDDGDAVRSTFGIRTLRLDPRHGLRINGEPVKLRGTCLHHDNGPLGAATVTRADERRVEILKAAGFNAIRSGHHPISRALLDACDRLGMFVMDETFDVWTQGKSAFDYSLNFPEWWERDVEAMVAKDFNHPSVILYSIGNEIPETGRPLGSTWGRRLAGKIRELDPTRYVTNGMNGFVSVLDRLGAMMAQAATGDVDVNAMMASAGEQMRRANASQLVTDATEESASVLDVTGFNYGDSRYDLDRELFPNRILVGSETFPEHIDVLWRLVTEHSHVIGDFTWTGWDYLGEAGIGRIAYPDDEDPAALGTANPYPWLTANCGDIDITGFRRPMSYYRETVFGLRHTPYLAVHRPQHHGKATRRGPWAWSDSVAGWTWDVPAGSPVTVDVYSDADEVELLVNDVSAGRVKVGVEKAFLARFETTYQPGEVVAVAYRDGAEQGRSVLRTAGEEVHVVVSVDRNDIRADDTDLAYVTITLQDDDGTLAVDRDVPVTVTVSGAGVLAGLGSGRPDTEEPFGGDTCTTYDGRLLAIVRPTGPGEIIVRAGTAKVRVNAR</sequence>
<dbReference type="SUPFAM" id="SSF49785">
    <property type="entry name" value="Galactose-binding domain-like"/>
    <property type="match status" value="1"/>
</dbReference>
<evidence type="ECO:0000259" key="5">
    <source>
        <dbReference type="Pfam" id="PF02836"/>
    </source>
</evidence>
<dbReference type="RefSeq" id="WP_203809120.1">
    <property type="nucleotide sequence ID" value="NZ_BAAAQE010000119.1"/>
</dbReference>
<organism evidence="8 9">
    <name type="scientific">Actinoplanes couchii</name>
    <dbReference type="NCBI Taxonomy" id="403638"/>
    <lineage>
        <taxon>Bacteria</taxon>
        <taxon>Bacillati</taxon>
        <taxon>Actinomycetota</taxon>
        <taxon>Actinomycetes</taxon>
        <taxon>Micromonosporales</taxon>
        <taxon>Micromonosporaceae</taxon>
        <taxon>Actinoplanes</taxon>
    </lineage>
</organism>
<evidence type="ECO:0000259" key="7">
    <source>
        <dbReference type="Pfam" id="PF18565"/>
    </source>
</evidence>
<dbReference type="PRINTS" id="PR00132">
    <property type="entry name" value="GLHYDRLASE2"/>
</dbReference>
<evidence type="ECO:0000256" key="3">
    <source>
        <dbReference type="ARBA" id="ARBA00023295"/>
    </source>
</evidence>
<dbReference type="InterPro" id="IPR006101">
    <property type="entry name" value="Glyco_hydro_2"/>
</dbReference>
<dbReference type="InterPro" id="IPR017853">
    <property type="entry name" value="GH"/>
</dbReference>
<dbReference type="InterPro" id="IPR051913">
    <property type="entry name" value="GH2_Domain-Containing"/>
</dbReference>
<evidence type="ECO:0000256" key="2">
    <source>
        <dbReference type="ARBA" id="ARBA00022801"/>
    </source>
</evidence>
<evidence type="ECO:0000313" key="9">
    <source>
        <dbReference type="Proteomes" id="UP000612282"/>
    </source>
</evidence>
<dbReference type="InterPro" id="IPR036156">
    <property type="entry name" value="Beta-gal/glucu_dom_sf"/>
</dbReference>
<proteinExistence type="inferred from homology"/>
<dbReference type="Gene3D" id="2.60.120.260">
    <property type="entry name" value="Galactose-binding domain-like"/>
    <property type="match status" value="1"/>
</dbReference>
<dbReference type="SUPFAM" id="SSF51445">
    <property type="entry name" value="(Trans)glycosidases"/>
    <property type="match status" value="1"/>
</dbReference>
<comment type="caution">
    <text evidence="8">The sequence shown here is derived from an EMBL/GenBank/DDBJ whole genome shotgun (WGS) entry which is preliminary data.</text>
</comment>
<keyword evidence="2" id="KW-0378">Hydrolase</keyword>
<dbReference type="Gene3D" id="3.20.20.80">
    <property type="entry name" value="Glycosidases"/>
    <property type="match status" value="1"/>
</dbReference>
<keyword evidence="9" id="KW-1185">Reference proteome</keyword>
<reference evidence="8 9" key="1">
    <citation type="submission" date="2021-01" db="EMBL/GenBank/DDBJ databases">
        <title>Whole genome shotgun sequence of Actinoplanes couchii NBRC 106145.</title>
        <authorList>
            <person name="Komaki H."/>
            <person name="Tamura T."/>
        </authorList>
    </citation>
    <scope>NUCLEOTIDE SEQUENCE [LARGE SCALE GENOMIC DNA]</scope>
    <source>
        <strain evidence="8 9">NBRC 106145</strain>
    </source>
</reference>
<dbReference type="Proteomes" id="UP000612282">
    <property type="component" value="Unassembled WGS sequence"/>
</dbReference>
<dbReference type="Pfam" id="PF18565">
    <property type="entry name" value="Glyco_hydro2_C5"/>
    <property type="match status" value="1"/>
</dbReference>
<evidence type="ECO:0000259" key="6">
    <source>
        <dbReference type="Pfam" id="PF16355"/>
    </source>
</evidence>
<dbReference type="InterPro" id="IPR008979">
    <property type="entry name" value="Galactose-bd-like_sf"/>
</dbReference>
<feature type="domain" description="Glycoside hydrolase family 2" evidence="7">
    <location>
        <begin position="702"/>
        <end position="794"/>
    </location>
</feature>
<feature type="domain" description="Glycoside hydrolase family 2 catalytic" evidence="5">
    <location>
        <begin position="271"/>
        <end position="430"/>
    </location>
</feature>
<dbReference type="Pfam" id="PF02836">
    <property type="entry name" value="Glyco_hydro_2_C"/>
    <property type="match status" value="1"/>
</dbReference>
<dbReference type="InterPro" id="IPR040605">
    <property type="entry name" value="Glyco_hydro2_dom5"/>
</dbReference>
<dbReference type="EMBL" id="BOMG01000122">
    <property type="protein sequence ID" value="GID61298.1"/>
    <property type="molecule type" value="Genomic_DNA"/>
</dbReference>
<dbReference type="InterPro" id="IPR013783">
    <property type="entry name" value="Ig-like_fold"/>
</dbReference>
<keyword evidence="3" id="KW-0326">Glycosidase</keyword>
<name>A0ABQ3XS14_9ACTN</name>
<protein>
    <submittedName>
        <fullName evidence="8">Beta-galactosidase</fullName>
    </submittedName>
</protein>
<dbReference type="PANTHER" id="PTHR42732:SF1">
    <property type="entry name" value="BETA-MANNOSIDASE"/>
    <property type="match status" value="1"/>
</dbReference>
<feature type="domain" description="Glycoside hydrolase family 2 immunoglobulin-like beta-sandwich" evidence="4">
    <location>
        <begin position="161"/>
        <end position="261"/>
    </location>
</feature>
<dbReference type="Gene3D" id="2.60.40.10">
    <property type="entry name" value="Immunoglobulins"/>
    <property type="match status" value="3"/>
</dbReference>
<evidence type="ECO:0000256" key="1">
    <source>
        <dbReference type="ARBA" id="ARBA00007401"/>
    </source>
</evidence>
<dbReference type="Pfam" id="PF00703">
    <property type="entry name" value="Glyco_hydro_2"/>
    <property type="match status" value="1"/>
</dbReference>
<feature type="domain" description="DUF4982" evidence="6">
    <location>
        <begin position="628"/>
        <end position="685"/>
    </location>
</feature>
<dbReference type="PANTHER" id="PTHR42732">
    <property type="entry name" value="BETA-GALACTOSIDASE"/>
    <property type="match status" value="1"/>
</dbReference>
<dbReference type="InterPro" id="IPR006102">
    <property type="entry name" value="Ig-like_GH2"/>
</dbReference>
<evidence type="ECO:0000313" key="8">
    <source>
        <dbReference type="EMBL" id="GID61298.1"/>
    </source>
</evidence>
<gene>
    <name evidence="8" type="ORF">Aco03nite_097020</name>
</gene>
<dbReference type="SUPFAM" id="SSF49303">
    <property type="entry name" value="beta-Galactosidase/glucuronidase domain"/>
    <property type="match status" value="1"/>
</dbReference>